<name>A0A5B7D8T6_PORTR</name>
<dbReference type="EMBL" id="VSRR010000608">
    <property type="protein sequence ID" value="MPC17637.1"/>
    <property type="molecule type" value="Genomic_DNA"/>
</dbReference>
<comment type="caution">
    <text evidence="2">The sequence shown here is derived from an EMBL/GenBank/DDBJ whole genome shotgun (WGS) entry which is preliminary data.</text>
</comment>
<evidence type="ECO:0000256" key="1">
    <source>
        <dbReference type="SAM" id="MobiDB-lite"/>
    </source>
</evidence>
<feature type="compositionally biased region" description="Polar residues" evidence="1">
    <location>
        <begin position="55"/>
        <end position="73"/>
    </location>
</feature>
<feature type="region of interest" description="Disordered" evidence="1">
    <location>
        <begin position="41"/>
        <end position="73"/>
    </location>
</feature>
<sequence length="73" mass="8353">MYTDQHPRLTYTRQRHVTLRLTRISRSSQRSVRPSLCGAGLSQLRPRWQPRHQHNGSSGQKILGVTNGSSETK</sequence>
<proteinExistence type="predicted"/>
<reference evidence="2 3" key="1">
    <citation type="submission" date="2019-05" db="EMBL/GenBank/DDBJ databases">
        <title>Another draft genome of Portunus trituberculatus and its Hox gene families provides insights of decapod evolution.</title>
        <authorList>
            <person name="Jeong J.-H."/>
            <person name="Song I."/>
            <person name="Kim S."/>
            <person name="Choi T."/>
            <person name="Kim D."/>
            <person name="Ryu S."/>
            <person name="Kim W."/>
        </authorList>
    </citation>
    <scope>NUCLEOTIDE SEQUENCE [LARGE SCALE GENOMIC DNA]</scope>
    <source>
        <tissue evidence="2">Muscle</tissue>
    </source>
</reference>
<accession>A0A5B7D8T6</accession>
<organism evidence="2 3">
    <name type="scientific">Portunus trituberculatus</name>
    <name type="common">Swimming crab</name>
    <name type="synonym">Neptunus trituberculatus</name>
    <dbReference type="NCBI Taxonomy" id="210409"/>
    <lineage>
        <taxon>Eukaryota</taxon>
        <taxon>Metazoa</taxon>
        <taxon>Ecdysozoa</taxon>
        <taxon>Arthropoda</taxon>
        <taxon>Crustacea</taxon>
        <taxon>Multicrustacea</taxon>
        <taxon>Malacostraca</taxon>
        <taxon>Eumalacostraca</taxon>
        <taxon>Eucarida</taxon>
        <taxon>Decapoda</taxon>
        <taxon>Pleocyemata</taxon>
        <taxon>Brachyura</taxon>
        <taxon>Eubrachyura</taxon>
        <taxon>Portunoidea</taxon>
        <taxon>Portunidae</taxon>
        <taxon>Portuninae</taxon>
        <taxon>Portunus</taxon>
    </lineage>
</organism>
<evidence type="ECO:0000313" key="3">
    <source>
        <dbReference type="Proteomes" id="UP000324222"/>
    </source>
</evidence>
<dbReference type="Proteomes" id="UP000324222">
    <property type="component" value="Unassembled WGS sequence"/>
</dbReference>
<dbReference type="AlphaFoldDB" id="A0A5B7D8T6"/>
<protein>
    <submittedName>
        <fullName evidence="2">Uncharacterized protein</fullName>
    </submittedName>
</protein>
<evidence type="ECO:0000313" key="2">
    <source>
        <dbReference type="EMBL" id="MPC17637.1"/>
    </source>
</evidence>
<keyword evidence="3" id="KW-1185">Reference proteome</keyword>
<gene>
    <name evidence="2" type="ORF">E2C01_010500</name>
</gene>